<feature type="domain" description="Peptidase M16 C-terminal" evidence="5">
    <location>
        <begin position="189"/>
        <end position="362"/>
    </location>
</feature>
<reference evidence="6" key="1">
    <citation type="journal article" date="2023" name="G3 (Bethesda)">
        <title>Whole genome assemblies of Zophobas morio and Tenebrio molitor.</title>
        <authorList>
            <person name="Kaur S."/>
            <person name="Stinson S.A."/>
            <person name="diCenzo G.C."/>
        </authorList>
    </citation>
    <scope>NUCLEOTIDE SEQUENCE</scope>
    <source>
        <strain evidence="6">QUZm001</strain>
    </source>
</reference>
<dbReference type="InterPro" id="IPR011249">
    <property type="entry name" value="Metalloenz_LuxS/M16"/>
</dbReference>
<sequence>MRLLRPPRFRFFSTDCTAVPLGGTTDYEIETTTLPNNLIVASGENGSIISRISIVYKAGARYETPDIYGLTHTLSNCTLLSTRNATQFAIRSNVMQSGANLSCTTTREIVAYTLQGTRKAIEKTLPFLTEVATMQAFRDYEVRDNAHCLDAHLATLPPRERVIEWLHKAAFRKGGLGNSLYIPCHNVGKISVDDMEAYTSKYFTSGRAAVVALGVEHDALVKYASTLQIPKGAGGAPPPSPFKGGEIRIDERGNRALVGIAIPGPSSADPKTNIAACIVKNVLFGSSRVFRGVSRSSLLGKATAGIGAPFQLFPFSEYYSDQGIIGVVVSAPAEAAGQIAEAAVAAIAADTIDEKNFAKMKNEKMLDLASSFESSNFVFDFIRKTVFGNLGGKLEDILEVAEAVSVDDANKILKKAKEGAVSMVAVGDLRNVPYLDELSGLLTKREKEEVPEISADDVE</sequence>
<evidence type="ECO:0000256" key="2">
    <source>
        <dbReference type="ARBA" id="ARBA00022946"/>
    </source>
</evidence>
<dbReference type="InterPro" id="IPR050361">
    <property type="entry name" value="MPP/UQCRC_Complex"/>
</dbReference>
<evidence type="ECO:0000259" key="5">
    <source>
        <dbReference type="Pfam" id="PF05193"/>
    </source>
</evidence>
<accession>A0AA38IKY6</accession>
<dbReference type="GO" id="GO:0016020">
    <property type="term" value="C:membrane"/>
    <property type="evidence" value="ECO:0007669"/>
    <property type="project" value="UniProtKB-ARBA"/>
</dbReference>
<evidence type="ECO:0000313" key="6">
    <source>
        <dbReference type="EMBL" id="KAJ3656854.1"/>
    </source>
</evidence>
<dbReference type="InterPro" id="IPR011765">
    <property type="entry name" value="Pept_M16_N"/>
</dbReference>
<feature type="domain" description="Peptidase M16 N-terminal" evidence="4">
    <location>
        <begin position="41"/>
        <end position="183"/>
    </location>
</feature>
<keyword evidence="3" id="KW-0496">Mitochondrion</keyword>
<gene>
    <name evidence="6" type="ORF">Zmor_015899</name>
</gene>
<evidence type="ECO:0000256" key="3">
    <source>
        <dbReference type="ARBA" id="ARBA00023128"/>
    </source>
</evidence>
<name>A0AA38IKY6_9CUCU</name>
<protein>
    <recommendedName>
        <fullName evidence="8">Cytochrome b-c1 complex subunit 2, mitochondrial</fullName>
    </recommendedName>
</protein>
<proteinExistence type="predicted"/>
<dbReference type="PANTHER" id="PTHR11851">
    <property type="entry name" value="METALLOPROTEASE"/>
    <property type="match status" value="1"/>
</dbReference>
<organism evidence="6 7">
    <name type="scientific">Zophobas morio</name>
    <dbReference type="NCBI Taxonomy" id="2755281"/>
    <lineage>
        <taxon>Eukaryota</taxon>
        <taxon>Metazoa</taxon>
        <taxon>Ecdysozoa</taxon>
        <taxon>Arthropoda</taxon>
        <taxon>Hexapoda</taxon>
        <taxon>Insecta</taxon>
        <taxon>Pterygota</taxon>
        <taxon>Neoptera</taxon>
        <taxon>Endopterygota</taxon>
        <taxon>Coleoptera</taxon>
        <taxon>Polyphaga</taxon>
        <taxon>Cucujiformia</taxon>
        <taxon>Tenebrionidae</taxon>
        <taxon>Zophobas</taxon>
    </lineage>
</organism>
<evidence type="ECO:0000256" key="1">
    <source>
        <dbReference type="ARBA" id="ARBA00004173"/>
    </source>
</evidence>
<keyword evidence="7" id="KW-1185">Reference proteome</keyword>
<dbReference type="Gene3D" id="3.30.830.10">
    <property type="entry name" value="Metalloenzyme, LuxS/M16 peptidase-like"/>
    <property type="match status" value="2"/>
</dbReference>
<dbReference type="FunFam" id="3.30.830.10:FF:000021">
    <property type="entry name" value="Cytochrome b-c1 complex subunit 2"/>
    <property type="match status" value="1"/>
</dbReference>
<evidence type="ECO:0008006" key="8">
    <source>
        <dbReference type="Google" id="ProtNLM"/>
    </source>
</evidence>
<comment type="caution">
    <text evidence="6">The sequence shown here is derived from an EMBL/GenBank/DDBJ whole genome shotgun (WGS) entry which is preliminary data.</text>
</comment>
<dbReference type="GO" id="GO:0046872">
    <property type="term" value="F:metal ion binding"/>
    <property type="evidence" value="ECO:0007669"/>
    <property type="project" value="InterPro"/>
</dbReference>
<comment type="subcellular location">
    <subcellularLocation>
        <location evidence="1">Mitochondrion</location>
    </subcellularLocation>
</comment>
<dbReference type="GO" id="GO:0005739">
    <property type="term" value="C:mitochondrion"/>
    <property type="evidence" value="ECO:0007669"/>
    <property type="project" value="UniProtKB-SubCell"/>
</dbReference>
<dbReference type="PANTHER" id="PTHR11851:SF226">
    <property type="entry name" value="CYTOCHROME B-C1 COMPLEX SUBUNIT 2, MITOCHONDRIAL"/>
    <property type="match status" value="1"/>
</dbReference>
<dbReference type="Pfam" id="PF05193">
    <property type="entry name" value="Peptidase_M16_C"/>
    <property type="match status" value="1"/>
</dbReference>
<dbReference type="Pfam" id="PF00675">
    <property type="entry name" value="Peptidase_M16"/>
    <property type="match status" value="1"/>
</dbReference>
<evidence type="ECO:0000259" key="4">
    <source>
        <dbReference type="Pfam" id="PF00675"/>
    </source>
</evidence>
<dbReference type="InterPro" id="IPR007863">
    <property type="entry name" value="Peptidase_M16_C"/>
</dbReference>
<dbReference type="SUPFAM" id="SSF63411">
    <property type="entry name" value="LuxS/MPP-like metallohydrolase"/>
    <property type="match status" value="2"/>
</dbReference>
<dbReference type="EMBL" id="JALNTZ010000004">
    <property type="protein sequence ID" value="KAJ3656854.1"/>
    <property type="molecule type" value="Genomic_DNA"/>
</dbReference>
<dbReference type="Proteomes" id="UP001168821">
    <property type="component" value="Unassembled WGS sequence"/>
</dbReference>
<evidence type="ECO:0000313" key="7">
    <source>
        <dbReference type="Proteomes" id="UP001168821"/>
    </source>
</evidence>
<dbReference type="AlphaFoldDB" id="A0AA38IKY6"/>
<keyword evidence="2" id="KW-0809">Transit peptide</keyword>